<reference evidence="2 3" key="1">
    <citation type="journal article" date="2019" name="Sci. Rep.">
        <title>Orb-weaving spider Araneus ventricosus genome elucidates the spidroin gene catalogue.</title>
        <authorList>
            <person name="Kono N."/>
            <person name="Nakamura H."/>
            <person name="Ohtoshi R."/>
            <person name="Moran D.A.P."/>
            <person name="Shinohara A."/>
            <person name="Yoshida Y."/>
            <person name="Fujiwara M."/>
            <person name="Mori M."/>
            <person name="Tomita M."/>
            <person name="Arakawa K."/>
        </authorList>
    </citation>
    <scope>NUCLEOTIDE SEQUENCE [LARGE SCALE GENOMIC DNA]</scope>
</reference>
<dbReference type="GO" id="GO:0005525">
    <property type="term" value="F:GTP binding"/>
    <property type="evidence" value="ECO:0007669"/>
    <property type="project" value="InterPro"/>
</dbReference>
<evidence type="ECO:0000256" key="1">
    <source>
        <dbReference type="SAM" id="MobiDB-lite"/>
    </source>
</evidence>
<evidence type="ECO:0000313" key="3">
    <source>
        <dbReference type="Proteomes" id="UP000499080"/>
    </source>
</evidence>
<protein>
    <recommendedName>
        <fullName evidence="4">Ras-related and estrogen-regulated growth inhibitor</fullName>
    </recommendedName>
</protein>
<dbReference type="SUPFAM" id="SSF52540">
    <property type="entry name" value="P-loop containing nucleoside triphosphate hydrolases"/>
    <property type="match status" value="1"/>
</dbReference>
<evidence type="ECO:0008006" key="4">
    <source>
        <dbReference type="Google" id="ProtNLM"/>
    </source>
</evidence>
<name>A0A4Y2KCZ0_ARAVE</name>
<dbReference type="EMBL" id="BGPR01004525">
    <property type="protein sequence ID" value="GBN00544.1"/>
    <property type="molecule type" value="Genomic_DNA"/>
</dbReference>
<feature type="region of interest" description="Disordered" evidence="1">
    <location>
        <begin position="170"/>
        <end position="194"/>
    </location>
</feature>
<feature type="compositionally biased region" description="Polar residues" evidence="1">
    <location>
        <begin position="184"/>
        <end position="194"/>
    </location>
</feature>
<dbReference type="InterPro" id="IPR001806">
    <property type="entry name" value="Small_GTPase"/>
</dbReference>
<evidence type="ECO:0000313" key="2">
    <source>
        <dbReference type="EMBL" id="GBN00544.1"/>
    </source>
</evidence>
<dbReference type="OrthoDB" id="3797628at2759"/>
<dbReference type="Pfam" id="PF00071">
    <property type="entry name" value="Ras"/>
    <property type="match status" value="1"/>
</dbReference>
<keyword evidence="3" id="KW-1185">Reference proteome</keyword>
<organism evidence="2 3">
    <name type="scientific">Araneus ventricosus</name>
    <name type="common">Orbweaver spider</name>
    <name type="synonym">Epeira ventricosa</name>
    <dbReference type="NCBI Taxonomy" id="182803"/>
    <lineage>
        <taxon>Eukaryota</taxon>
        <taxon>Metazoa</taxon>
        <taxon>Ecdysozoa</taxon>
        <taxon>Arthropoda</taxon>
        <taxon>Chelicerata</taxon>
        <taxon>Arachnida</taxon>
        <taxon>Araneae</taxon>
        <taxon>Araneomorphae</taxon>
        <taxon>Entelegynae</taxon>
        <taxon>Araneoidea</taxon>
        <taxon>Araneidae</taxon>
        <taxon>Araneus</taxon>
    </lineage>
</organism>
<dbReference type="Proteomes" id="UP000499080">
    <property type="component" value="Unassembled WGS sequence"/>
</dbReference>
<sequence>MEKHDLEFLVIGDPGSGKMRFIEKFLAYYEADAEIRRKKVDSYVSYILNKRATIWMHDVKDIDIVKALEFEVHGIFFCYSSNHRESFKNLKKHWIKPLESKTQNCFLVANESDLYAEGDSMDQQQQVSKEEVERLKHRFKLQWITEYDKIESIIRNFLDTKLPLKLSDRRRSSRDLSHQEDPAQGQSSPNSSSCIFKRRRRITPYVKRGRARSID</sequence>
<accession>A0A4Y2KCZ0</accession>
<feature type="compositionally biased region" description="Basic and acidic residues" evidence="1">
    <location>
        <begin position="170"/>
        <end position="181"/>
    </location>
</feature>
<dbReference type="Gene3D" id="3.40.50.300">
    <property type="entry name" value="P-loop containing nucleotide triphosphate hydrolases"/>
    <property type="match status" value="1"/>
</dbReference>
<proteinExistence type="predicted"/>
<gene>
    <name evidence="2" type="ORF">AVEN_61453_1</name>
</gene>
<dbReference type="InterPro" id="IPR027417">
    <property type="entry name" value="P-loop_NTPase"/>
</dbReference>
<dbReference type="GO" id="GO:0003924">
    <property type="term" value="F:GTPase activity"/>
    <property type="evidence" value="ECO:0007669"/>
    <property type="project" value="InterPro"/>
</dbReference>
<dbReference type="AlphaFoldDB" id="A0A4Y2KCZ0"/>
<comment type="caution">
    <text evidence="2">The sequence shown here is derived from an EMBL/GenBank/DDBJ whole genome shotgun (WGS) entry which is preliminary data.</text>
</comment>